<protein>
    <submittedName>
        <fullName evidence="1">Uncharacterized protein</fullName>
    </submittedName>
</protein>
<dbReference type="Proteomes" id="UP000008908">
    <property type="component" value="Chromosome"/>
</dbReference>
<evidence type="ECO:0000313" key="2">
    <source>
        <dbReference type="Proteomes" id="UP000008908"/>
    </source>
</evidence>
<gene>
    <name evidence="1" type="ordered locus">Murru_1152</name>
</gene>
<name>G2PN72_ALLRU</name>
<evidence type="ECO:0000313" key="1">
    <source>
        <dbReference type="EMBL" id="AEM70196.1"/>
    </source>
</evidence>
<dbReference type="HOGENOM" id="CLU_3365933_0_0_10"/>
<keyword evidence="2" id="KW-1185">Reference proteome</keyword>
<sequence>MKLCENYLSKLSESTDASFGLTDGGFELIDDNLHT</sequence>
<organism evidence="1 2">
    <name type="scientific">Allomuricauda ruestringensis (strain DSM 13258 / CIP 107369 / LMG 19739 / B1)</name>
    <name type="common">Muricauda ruestringensis</name>
    <dbReference type="NCBI Taxonomy" id="886377"/>
    <lineage>
        <taxon>Bacteria</taxon>
        <taxon>Pseudomonadati</taxon>
        <taxon>Bacteroidota</taxon>
        <taxon>Flavobacteriia</taxon>
        <taxon>Flavobacteriales</taxon>
        <taxon>Flavobacteriaceae</taxon>
        <taxon>Flagellimonas</taxon>
    </lineage>
</organism>
<reference evidence="1 2" key="2">
    <citation type="journal article" date="2012" name="Stand. Genomic Sci.">
        <title>Complete genome sequence of the facultatively anaerobic, appendaged bacterium Muricauda ruestringensis type strain (B1(T)).</title>
        <authorList>
            <person name="Huntemann M."/>
            <person name="Teshima H."/>
            <person name="Lapidus A."/>
            <person name="Nolan M."/>
            <person name="Lucas S."/>
            <person name="Hammon N."/>
            <person name="Deshpande S."/>
            <person name="Cheng J.F."/>
            <person name="Tapia R."/>
            <person name="Goodwin L.A."/>
            <person name="Pitluck S."/>
            <person name="Liolios K."/>
            <person name="Pagani I."/>
            <person name="Ivanova N."/>
            <person name="Mavromatis K."/>
            <person name="Mikhailova N."/>
            <person name="Pati A."/>
            <person name="Chen A."/>
            <person name="Palaniappan K."/>
            <person name="Land M."/>
            <person name="Hauser L."/>
            <person name="Pan C."/>
            <person name="Brambilla E.M."/>
            <person name="Rohde M."/>
            <person name="Spring S."/>
            <person name="Goker M."/>
            <person name="Detter J.C."/>
            <person name="Bristow J."/>
            <person name="Eisen J.A."/>
            <person name="Markowitz V."/>
            <person name="Hugenholtz P."/>
            <person name="Kyrpides N.C."/>
            <person name="Klenk H.P."/>
            <person name="Woyke T."/>
        </authorList>
    </citation>
    <scope>NUCLEOTIDE SEQUENCE [LARGE SCALE GENOMIC DNA]</scope>
    <source>
        <strain evidence="2">DSM 13258 / LMG 19739 / B1</strain>
    </source>
</reference>
<reference evidence="2" key="1">
    <citation type="submission" date="2011-08" db="EMBL/GenBank/DDBJ databases">
        <title>The complete genome of Muricauda ruestringensis DSM 13258.</title>
        <authorList>
            <person name="Lucas S."/>
            <person name="Han J."/>
            <person name="Lapidus A."/>
            <person name="Bruce D."/>
            <person name="Goodwin L."/>
            <person name="Pitluck S."/>
            <person name="Peters L."/>
            <person name="Kyrpides N."/>
            <person name="Mavromatis K."/>
            <person name="Ivanova N."/>
            <person name="Ovchinnikova G."/>
            <person name="Teshima H."/>
            <person name="Detter J.C."/>
            <person name="Tapia R."/>
            <person name="Han C."/>
            <person name="Land M."/>
            <person name="Hauser L."/>
            <person name="Markowitz V."/>
            <person name="Cheng J.-F."/>
            <person name="Hugenholtz P."/>
            <person name="Woyke T."/>
            <person name="Wu D."/>
            <person name="Spring S."/>
            <person name="Schroeder M."/>
            <person name="Brambilla E."/>
            <person name="Klenk H.-P."/>
            <person name="Eisen J.A."/>
        </authorList>
    </citation>
    <scope>NUCLEOTIDE SEQUENCE [LARGE SCALE GENOMIC DNA]</scope>
    <source>
        <strain evidence="2">DSM 13258 / LMG 19739 / B1</strain>
    </source>
</reference>
<dbReference type="AlphaFoldDB" id="G2PN72"/>
<proteinExistence type="predicted"/>
<dbReference type="KEGG" id="mrs:Murru_1152"/>
<dbReference type="EMBL" id="CP002999">
    <property type="protein sequence ID" value="AEM70196.1"/>
    <property type="molecule type" value="Genomic_DNA"/>
</dbReference>
<accession>G2PN72</accession>